<reference evidence="3" key="2">
    <citation type="submission" date="2015-01" db="EMBL/GenBank/DDBJ databases">
        <title>Evolutionary Origins and Diversification of the Mycorrhizal Mutualists.</title>
        <authorList>
            <consortium name="DOE Joint Genome Institute"/>
            <consortium name="Mycorrhizal Genomics Consortium"/>
            <person name="Kohler A."/>
            <person name="Kuo A."/>
            <person name="Nagy L.G."/>
            <person name="Floudas D."/>
            <person name="Copeland A."/>
            <person name="Barry K.W."/>
            <person name="Cichocki N."/>
            <person name="Veneault-Fourrey C."/>
            <person name="LaButti K."/>
            <person name="Lindquist E.A."/>
            <person name="Lipzen A."/>
            <person name="Lundell T."/>
            <person name="Morin E."/>
            <person name="Murat C."/>
            <person name="Riley R."/>
            <person name="Ohm R."/>
            <person name="Sun H."/>
            <person name="Tunlid A."/>
            <person name="Henrissat B."/>
            <person name="Grigoriev I.V."/>
            <person name="Hibbett D.S."/>
            <person name="Martin F."/>
        </authorList>
    </citation>
    <scope>NUCLEOTIDE SEQUENCE [LARGE SCALE GENOMIC DNA]</scope>
    <source>
        <strain evidence="3">LaAM-08-1</strain>
    </source>
</reference>
<organism evidence="2 3">
    <name type="scientific">Laccaria amethystina LaAM-08-1</name>
    <dbReference type="NCBI Taxonomy" id="1095629"/>
    <lineage>
        <taxon>Eukaryota</taxon>
        <taxon>Fungi</taxon>
        <taxon>Dikarya</taxon>
        <taxon>Basidiomycota</taxon>
        <taxon>Agaricomycotina</taxon>
        <taxon>Agaricomycetes</taxon>
        <taxon>Agaricomycetidae</taxon>
        <taxon>Agaricales</taxon>
        <taxon>Agaricineae</taxon>
        <taxon>Hydnangiaceae</taxon>
        <taxon>Laccaria</taxon>
    </lineage>
</organism>
<gene>
    <name evidence="2" type="ORF">K443DRAFT_244742</name>
</gene>
<evidence type="ECO:0000313" key="3">
    <source>
        <dbReference type="Proteomes" id="UP000054477"/>
    </source>
</evidence>
<keyword evidence="3" id="KW-1185">Reference proteome</keyword>
<dbReference type="Proteomes" id="UP000054477">
    <property type="component" value="Unassembled WGS sequence"/>
</dbReference>
<accession>A0A0C9XMW5</accession>
<protein>
    <submittedName>
        <fullName evidence="2">Uncharacterized protein</fullName>
    </submittedName>
</protein>
<dbReference type="EMBL" id="KN838694">
    <property type="protein sequence ID" value="KIJ97392.1"/>
    <property type="molecule type" value="Genomic_DNA"/>
</dbReference>
<evidence type="ECO:0000256" key="1">
    <source>
        <dbReference type="SAM" id="MobiDB-lite"/>
    </source>
</evidence>
<evidence type="ECO:0000313" key="2">
    <source>
        <dbReference type="EMBL" id="KIJ97392.1"/>
    </source>
</evidence>
<dbReference type="AlphaFoldDB" id="A0A0C9XMW5"/>
<reference evidence="2 3" key="1">
    <citation type="submission" date="2014-04" db="EMBL/GenBank/DDBJ databases">
        <authorList>
            <consortium name="DOE Joint Genome Institute"/>
            <person name="Kuo A."/>
            <person name="Kohler A."/>
            <person name="Nagy L.G."/>
            <person name="Floudas D."/>
            <person name="Copeland A."/>
            <person name="Barry K.W."/>
            <person name="Cichocki N."/>
            <person name="Veneault-Fourrey C."/>
            <person name="LaButti K."/>
            <person name="Lindquist E.A."/>
            <person name="Lipzen A."/>
            <person name="Lundell T."/>
            <person name="Morin E."/>
            <person name="Murat C."/>
            <person name="Sun H."/>
            <person name="Tunlid A."/>
            <person name="Henrissat B."/>
            <person name="Grigoriev I.V."/>
            <person name="Hibbett D.S."/>
            <person name="Martin F."/>
            <person name="Nordberg H.P."/>
            <person name="Cantor M.N."/>
            <person name="Hua S.X."/>
        </authorList>
    </citation>
    <scope>NUCLEOTIDE SEQUENCE [LARGE SCALE GENOMIC DNA]</scope>
    <source>
        <strain evidence="2 3">LaAM-08-1</strain>
    </source>
</reference>
<name>A0A0C9XMW5_9AGAR</name>
<dbReference type="HOGENOM" id="CLU_2277921_0_0_1"/>
<proteinExistence type="predicted"/>
<feature type="compositionally biased region" description="Polar residues" evidence="1">
    <location>
        <begin position="80"/>
        <end position="96"/>
    </location>
</feature>
<feature type="region of interest" description="Disordered" evidence="1">
    <location>
        <begin position="64"/>
        <end position="102"/>
    </location>
</feature>
<sequence length="102" mass="11351">MGTGLSRIEGTSHRKYMTTCCTVLWNRVCSLEHSSSTSSMPSVCHPKRMCLMTVASCLTASLTMPRLSPRPEPLSRTPTHRLSQNIDSLHSLQNASGERFDR</sequence>